<dbReference type="Pfam" id="PF10158">
    <property type="entry name" value="LOH1CR12"/>
    <property type="match status" value="1"/>
</dbReference>
<dbReference type="Proteomes" id="UP000298663">
    <property type="component" value="Unassembled WGS sequence"/>
</dbReference>
<dbReference type="STRING" id="34508.A0A4U5LND7"/>
<dbReference type="CDD" id="cd22789">
    <property type="entry name" value="BORCS5-like"/>
    <property type="match status" value="1"/>
</dbReference>
<sequence length="263" mass="29079">MGNEQSNSSVGSGVSSSISFLAGKRGASVKKSNQIVVVRPGQDPIGDPADDPEIKRLQEIRRFLPILKSALPGMRDSPEVFSKVGSKPILKFCYRIQEHLTICAKTVSNEQATVQTEIKHADHISSVAVAKYQEAAHHTDKLSQIIKRVKSTNQKLTEVENLLRQLVPKAEELGRLVNEVFPPEQQLPPLDMAKIMYRSPPPSNESSPECSPMHAPSTSQNVERQMANATISSNSLSPSTSTRLNNHIMPIDEHRVVDRFLMK</sequence>
<keyword evidence="5" id="KW-0458">Lysosome</keyword>
<dbReference type="GO" id="GO:0099078">
    <property type="term" value="C:BORC complex"/>
    <property type="evidence" value="ECO:0007669"/>
    <property type="project" value="TreeGrafter"/>
</dbReference>
<comment type="caution">
    <text evidence="8">The sequence shown here is derived from an EMBL/GenBank/DDBJ whole genome shotgun (WGS) entry which is preliminary data.</text>
</comment>
<keyword evidence="6" id="KW-0449">Lipoprotein</keyword>
<dbReference type="PANTHER" id="PTHR31634">
    <property type="entry name" value="BLOC-1-RELATED COMPLEX SUBUNIT 5"/>
    <property type="match status" value="1"/>
</dbReference>
<dbReference type="GO" id="GO:0032418">
    <property type="term" value="P:lysosome localization"/>
    <property type="evidence" value="ECO:0007669"/>
    <property type="project" value="InterPro"/>
</dbReference>
<evidence type="ECO:0000256" key="3">
    <source>
        <dbReference type="ARBA" id="ARBA00022300"/>
    </source>
</evidence>
<gene>
    <name evidence="8" type="ORF">L596_030864</name>
</gene>
<evidence type="ECO:0000256" key="1">
    <source>
        <dbReference type="ARBA" id="ARBA00004122"/>
    </source>
</evidence>
<organism evidence="8 9">
    <name type="scientific">Steinernema carpocapsae</name>
    <name type="common">Entomopathogenic nematode</name>
    <dbReference type="NCBI Taxonomy" id="34508"/>
    <lineage>
        <taxon>Eukaryota</taxon>
        <taxon>Metazoa</taxon>
        <taxon>Ecdysozoa</taxon>
        <taxon>Nematoda</taxon>
        <taxon>Chromadorea</taxon>
        <taxon>Rhabditida</taxon>
        <taxon>Tylenchina</taxon>
        <taxon>Panagrolaimomorpha</taxon>
        <taxon>Strongyloidoidea</taxon>
        <taxon>Steinernematidae</taxon>
        <taxon>Steinernema</taxon>
    </lineage>
</organism>
<evidence type="ECO:0000256" key="6">
    <source>
        <dbReference type="ARBA" id="ARBA00023288"/>
    </source>
</evidence>
<proteinExistence type="inferred from homology"/>
<accession>A0A4U5LND7</accession>
<comment type="subcellular location">
    <subcellularLocation>
        <location evidence="1">Lysosome membrane</location>
        <topology evidence="1">Lipid-anchor</topology>
        <orientation evidence="1">Cytoplasmic side</orientation>
    </subcellularLocation>
</comment>
<evidence type="ECO:0000313" key="8">
    <source>
        <dbReference type="EMBL" id="TKR57388.1"/>
    </source>
</evidence>
<dbReference type="GO" id="GO:0030672">
    <property type="term" value="C:synaptic vesicle membrane"/>
    <property type="evidence" value="ECO:0007669"/>
    <property type="project" value="TreeGrafter"/>
</dbReference>
<name>A0A4U5LND7_STECR</name>
<dbReference type="GO" id="GO:0072384">
    <property type="term" value="P:organelle transport along microtubule"/>
    <property type="evidence" value="ECO:0007669"/>
    <property type="project" value="TreeGrafter"/>
</dbReference>
<feature type="region of interest" description="Disordered" evidence="7">
    <location>
        <begin position="198"/>
        <end position="221"/>
    </location>
</feature>
<dbReference type="PANTHER" id="PTHR31634:SF2">
    <property type="entry name" value="BLOC-1-RELATED COMPLEX SUBUNIT 5"/>
    <property type="match status" value="1"/>
</dbReference>
<reference evidence="8 9" key="2">
    <citation type="journal article" date="2019" name="G3 (Bethesda)">
        <title>Hybrid Assembly of the Genome of the Entomopathogenic Nematode Steinernema carpocapsae Identifies the X-Chromosome.</title>
        <authorList>
            <person name="Serra L."/>
            <person name="Macchietto M."/>
            <person name="Macias-Munoz A."/>
            <person name="McGill C.J."/>
            <person name="Rodriguez I.M."/>
            <person name="Rodriguez B."/>
            <person name="Murad R."/>
            <person name="Mortazavi A."/>
        </authorList>
    </citation>
    <scope>NUCLEOTIDE SEQUENCE [LARGE SCALE GENOMIC DNA]</scope>
    <source>
        <strain evidence="8 9">ALL</strain>
    </source>
</reference>
<dbReference type="OrthoDB" id="10035640at2759"/>
<dbReference type="InterPro" id="IPR018780">
    <property type="entry name" value="TBORCS5"/>
</dbReference>
<dbReference type="EMBL" id="AZBU02000016">
    <property type="protein sequence ID" value="TKR57388.1"/>
    <property type="molecule type" value="Genomic_DNA"/>
</dbReference>
<dbReference type="GO" id="GO:1903744">
    <property type="term" value="P:positive regulation of anterograde synaptic vesicle transport"/>
    <property type="evidence" value="ECO:0007669"/>
    <property type="project" value="TreeGrafter"/>
</dbReference>
<keyword evidence="9" id="KW-1185">Reference proteome</keyword>
<protein>
    <recommendedName>
        <fullName evidence="3">BLOC-1-related complex subunit 5</fullName>
    </recommendedName>
</protein>
<evidence type="ECO:0000256" key="7">
    <source>
        <dbReference type="SAM" id="MobiDB-lite"/>
    </source>
</evidence>
<dbReference type="AlphaFoldDB" id="A0A4U5LND7"/>
<reference evidence="8 9" key="1">
    <citation type="journal article" date="2015" name="Genome Biol.">
        <title>Comparative genomics of Steinernema reveals deeply conserved gene regulatory networks.</title>
        <authorList>
            <person name="Dillman A.R."/>
            <person name="Macchietto M."/>
            <person name="Porter C.F."/>
            <person name="Rogers A."/>
            <person name="Williams B."/>
            <person name="Antoshechkin I."/>
            <person name="Lee M.M."/>
            <person name="Goodwin Z."/>
            <person name="Lu X."/>
            <person name="Lewis E.E."/>
            <person name="Goodrich-Blair H."/>
            <person name="Stock S.P."/>
            <person name="Adams B.J."/>
            <person name="Sternberg P.W."/>
            <person name="Mortazavi A."/>
        </authorList>
    </citation>
    <scope>NUCLEOTIDE SEQUENCE [LARGE SCALE GENOMIC DNA]</scope>
    <source>
        <strain evidence="8 9">ALL</strain>
    </source>
</reference>
<evidence type="ECO:0000256" key="2">
    <source>
        <dbReference type="ARBA" id="ARBA00010235"/>
    </source>
</evidence>
<evidence type="ECO:0000313" key="9">
    <source>
        <dbReference type="Proteomes" id="UP000298663"/>
    </source>
</evidence>
<keyword evidence="4" id="KW-0472">Membrane</keyword>
<comment type="similarity">
    <text evidence="2">Belongs to the BORCS5 family.</text>
</comment>
<dbReference type="GO" id="GO:0098574">
    <property type="term" value="C:cytoplasmic side of lysosomal membrane"/>
    <property type="evidence" value="ECO:0007669"/>
    <property type="project" value="TreeGrafter"/>
</dbReference>
<evidence type="ECO:0000256" key="4">
    <source>
        <dbReference type="ARBA" id="ARBA00023136"/>
    </source>
</evidence>
<evidence type="ECO:0000256" key="5">
    <source>
        <dbReference type="ARBA" id="ARBA00023228"/>
    </source>
</evidence>